<keyword evidence="7" id="KW-0233">DNA recombination</keyword>
<dbReference type="InterPro" id="IPR010998">
    <property type="entry name" value="Integrase_recombinase_N"/>
</dbReference>
<dbReference type="PROSITE" id="PS51900">
    <property type="entry name" value="CB"/>
    <property type="match status" value="1"/>
</dbReference>
<keyword evidence="8" id="KW-0131">Cell cycle</keyword>
<sequence length="359" mass="40887">MDPKLMHECPLIIREFLGYIGTVKGKSDRTMEEYFRDLRTFFRYIKKQRGMVPNDLPFDQIPISDVDLAMIQSISLTDVFEYMNYLSSVRANKAATRARKASSLRAFYGYLTNKAHKLSVNPMMELETPKLKKALPKYLTLEQSMELLNAVDGPDRQRDYCILTLFLNCGMRLSELVGINLKDVRQNASTLRITGKGNKERVVYLNDACQDAIRQYLAVRPNNNLIDREALFISRQRKRISPKTVQHLVKKYLAKIEFGGPGYSVHKLRHTAATLMYQHGHVDIRVLKDVLGHENLATTEIYTHLSSQQMRDAANANPLSKVKSRGKNAVSRAAVKELAVSESGDEAEQGEDSEEKKSR</sequence>
<evidence type="ECO:0000259" key="11">
    <source>
        <dbReference type="PROSITE" id="PS51898"/>
    </source>
</evidence>
<keyword evidence="5" id="KW-0229">DNA integration</keyword>
<feature type="domain" description="Tyr recombinase" evidence="11">
    <location>
        <begin position="134"/>
        <end position="315"/>
    </location>
</feature>
<evidence type="ECO:0000256" key="2">
    <source>
        <dbReference type="ARBA" id="ARBA00022490"/>
    </source>
</evidence>
<evidence type="ECO:0000313" key="14">
    <source>
        <dbReference type="Proteomes" id="UP000754750"/>
    </source>
</evidence>
<dbReference type="GO" id="GO:0006310">
    <property type="term" value="P:DNA recombination"/>
    <property type="evidence" value="ECO:0007669"/>
    <property type="project" value="UniProtKB-KW"/>
</dbReference>
<evidence type="ECO:0000256" key="3">
    <source>
        <dbReference type="ARBA" id="ARBA00022618"/>
    </source>
</evidence>
<evidence type="ECO:0000256" key="10">
    <source>
        <dbReference type="SAM" id="MobiDB-lite"/>
    </source>
</evidence>
<name>A0A928KQW5_9FIRM</name>
<dbReference type="GO" id="GO:0005737">
    <property type="term" value="C:cytoplasm"/>
    <property type="evidence" value="ECO:0007669"/>
    <property type="project" value="UniProtKB-SubCell"/>
</dbReference>
<dbReference type="GO" id="GO:0051301">
    <property type="term" value="P:cell division"/>
    <property type="evidence" value="ECO:0007669"/>
    <property type="project" value="UniProtKB-KW"/>
</dbReference>
<organism evidence="13 14">
    <name type="scientific">Faecalispora sporosphaeroides</name>
    <dbReference type="NCBI Taxonomy" id="1549"/>
    <lineage>
        <taxon>Bacteria</taxon>
        <taxon>Bacillati</taxon>
        <taxon>Bacillota</taxon>
        <taxon>Clostridia</taxon>
        <taxon>Eubacteriales</taxon>
        <taxon>Oscillospiraceae</taxon>
        <taxon>Faecalispora</taxon>
    </lineage>
</organism>
<dbReference type="EMBL" id="SVNY01000002">
    <property type="protein sequence ID" value="MBE6832910.1"/>
    <property type="molecule type" value="Genomic_DNA"/>
</dbReference>
<dbReference type="PANTHER" id="PTHR30349">
    <property type="entry name" value="PHAGE INTEGRASE-RELATED"/>
    <property type="match status" value="1"/>
</dbReference>
<reference evidence="13" key="1">
    <citation type="submission" date="2019-04" db="EMBL/GenBank/DDBJ databases">
        <title>Evolution of Biomass-Degrading Anaerobic Consortia Revealed by Metagenomics.</title>
        <authorList>
            <person name="Peng X."/>
        </authorList>
    </citation>
    <scope>NUCLEOTIDE SEQUENCE</scope>
    <source>
        <strain evidence="13">SIG551</strain>
    </source>
</reference>
<protein>
    <submittedName>
        <fullName evidence="13">Tyrosine recombinase XerC</fullName>
    </submittedName>
</protein>
<evidence type="ECO:0000256" key="1">
    <source>
        <dbReference type="ARBA" id="ARBA00004496"/>
    </source>
</evidence>
<dbReference type="SUPFAM" id="SSF56349">
    <property type="entry name" value="DNA breaking-rejoining enzymes"/>
    <property type="match status" value="1"/>
</dbReference>
<feature type="region of interest" description="Disordered" evidence="10">
    <location>
        <begin position="312"/>
        <end position="359"/>
    </location>
</feature>
<evidence type="ECO:0000256" key="6">
    <source>
        <dbReference type="ARBA" id="ARBA00023125"/>
    </source>
</evidence>
<dbReference type="GO" id="GO:0015074">
    <property type="term" value="P:DNA integration"/>
    <property type="evidence" value="ECO:0007669"/>
    <property type="project" value="UniProtKB-KW"/>
</dbReference>
<dbReference type="PROSITE" id="PS51898">
    <property type="entry name" value="TYR_RECOMBINASE"/>
    <property type="match status" value="1"/>
</dbReference>
<evidence type="ECO:0000256" key="8">
    <source>
        <dbReference type="ARBA" id="ARBA00023306"/>
    </source>
</evidence>
<dbReference type="InterPro" id="IPR002104">
    <property type="entry name" value="Integrase_catalytic"/>
</dbReference>
<keyword evidence="2" id="KW-0963">Cytoplasm</keyword>
<dbReference type="Gene3D" id="1.10.150.130">
    <property type="match status" value="1"/>
</dbReference>
<keyword evidence="6 9" id="KW-0238">DNA-binding</keyword>
<comment type="caution">
    <text evidence="13">The sequence shown here is derived from an EMBL/GenBank/DDBJ whole genome shotgun (WGS) entry which is preliminary data.</text>
</comment>
<dbReference type="Gene3D" id="1.10.443.10">
    <property type="entry name" value="Intergrase catalytic core"/>
    <property type="match status" value="1"/>
</dbReference>
<dbReference type="InterPro" id="IPR011010">
    <property type="entry name" value="DNA_brk_join_enz"/>
</dbReference>
<keyword evidence="3" id="KW-0132">Cell division</keyword>
<feature type="compositionally biased region" description="Acidic residues" evidence="10">
    <location>
        <begin position="343"/>
        <end position="353"/>
    </location>
</feature>
<dbReference type="Pfam" id="PF00589">
    <property type="entry name" value="Phage_integrase"/>
    <property type="match status" value="1"/>
</dbReference>
<comment type="subcellular location">
    <subcellularLocation>
        <location evidence="1">Cytoplasm</location>
    </subcellularLocation>
</comment>
<feature type="domain" description="Core-binding (CB)" evidence="12">
    <location>
        <begin position="7"/>
        <end position="112"/>
    </location>
</feature>
<dbReference type="Proteomes" id="UP000754750">
    <property type="component" value="Unassembled WGS sequence"/>
</dbReference>
<dbReference type="InterPro" id="IPR044068">
    <property type="entry name" value="CB"/>
</dbReference>
<evidence type="ECO:0000256" key="9">
    <source>
        <dbReference type="PROSITE-ProRule" id="PRU01248"/>
    </source>
</evidence>
<dbReference type="GO" id="GO:0007059">
    <property type="term" value="P:chromosome segregation"/>
    <property type="evidence" value="ECO:0007669"/>
    <property type="project" value="UniProtKB-KW"/>
</dbReference>
<dbReference type="InterPro" id="IPR050090">
    <property type="entry name" value="Tyrosine_recombinase_XerCD"/>
</dbReference>
<evidence type="ECO:0000259" key="12">
    <source>
        <dbReference type="PROSITE" id="PS51900"/>
    </source>
</evidence>
<gene>
    <name evidence="13" type="ORF">E7512_04915</name>
</gene>
<dbReference type="GO" id="GO:0003677">
    <property type="term" value="F:DNA binding"/>
    <property type="evidence" value="ECO:0007669"/>
    <property type="project" value="UniProtKB-UniRule"/>
</dbReference>
<dbReference type="InterPro" id="IPR013762">
    <property type="entry name" value="Integrase-like_cat_sf"/>
</dbReference>
<evidence type="ECO:0000256" key="5">
    <source>
        <dbReference type="ARBA" id="ARBA00022908"/>
    </source>
</evidence>
<dbReference type="RefSeq" id="WP_326840099.1">
    <property type="nucleotide sequence ID" value="NZ_SVNY01000002.1"/>
</dbReference>
<evidence type="ECO:0000313" key="13">
    <source>
        <dbReference type="EMBL" id="MBE6832910.1"/>
    </source>
</evidence>
<evidence type="ECO:0000256" key="4">
    <source>
        <dbReference type="ARBA" id="ARBA00022829"/>
    </source>
</evidence>
<dbReference type="AlphaFoldDB" id="A0A928KQW5"/>
<proteinExistence type="predicted"/>
<evidence type="ECO:0000256" key="7">
    <source>
        <dbReference type="ARBA" id="ARBA00023172"/>
    </source>
</evidence>
<dbReference type="PANTHER" id="PTHR30349:SF77">
    <property type="entry name" value="TYROSINE RECOMBINASE XERC"/>
    <property type="match status" value="1"/>
</dbReference>
<keyword evidence="4" id="KW-0159">Chromosome partition</keyword>
<accession>A0A928KQW5</accession>